<feature type="domain" description="Toprim" evidence="9">
    <location>
        <begin position="79"/>
        <end position="174"/>
    </location>
</feature>
<evidence type="ECO:0000256" key="2">
    <source>
        <dbReference type="ARBA" id="ARBA00022763"/>
    </source>
</evidence>
<dbReference type="Pfam" id="PF02132">
    <property type="entry name" value="RecR_ZnF"/>
    <property type="match status" value="1"/>
</dbReference>
<dbReference type="InterPro" id="IPR000093">
    <property type="entry name" value="DNA_Rcmb_RecR"/>
</dbReference>
<dbReference type="PROSITE" id="PS50880">
    <property type="entry name" value="TOPRIM"/>
    <property type="match status" value="1"/>
</dbReference>
<evidence type="ECO:0000259" key="9">
    <source>
        <dbReference type="PROSITE" id="PS50880"/>
    </source>
</evidence>
<evidence type="ECO:0000256" key="8">
    <source>
        <dbReference type="SAM" id="MobiDB-lite"/>
    </source>
</evidence>
<proteinExistence type="inferred from homology"/>
<evidence type="ECO:0000313" key="10">
    <source>
        <dbReference type="EMBL" id="ATF62956.1"/>
    </source>
</evidence>
<dbReference type="NCBIfam" id="TIGR00615">
    <property type="entry name" value="recR"/>
    <property type="match status" value="1"/>
</dbReference>
<evidence type="ECO:0000256" key="1">
    <source>
        <dbReference type="ARBA" id="ARBA00022723"/>
    </source>
</evidence>
<dbReference type="EMBL" id="CP023510">
    <property type="protein sequence ID" value="ATF62956.1"/>
    <property type="molecule type" value="Genomic_DNA"/>
</dbReference>
<keyword evidence="4 7" id="KW-0862">Zinc</keyword>
<feature type="compositionally biased region" description="Basic and acidic residues" evidence="8">
    <location>
        <begin position="352"/>
        <end position="361"/>
    </location>
</feature>
<sequence>MYEGAVQNLIDELGRLPGVGPKSAQRIAFHILNADAADMARLANAISTVKTSVSFCEECGNVSETKLCTICRDERRDPSVLCVVEESKDVVAIERTRSFTGRYHVLGGAINPLAGVGPEQLRIRELVSRLADERIQEIILAMDPNLEGEATATYLSRMLVPLGVRLSRLASGLPVGGDLEYADEITLGRALEGRRVISEGTAVAHTAAEDFERVNREEEQEREQAAQVQAQEAKQSRRRWNSSMFDDLDSEDSAGSRTEAPAGVQGTVDEQLIERVLQEAEESSDKESGAEESRREGSPTDSGAGSTPELAEAEATPDLGENSGEEAPASAASEPTEAPATEQAEDAPEVFRTPDYEEKIRTIQNAPLRTPKPDVPPLPGVTYVNPWT</sequence>
<feature type="region of interest" description="Disordered" evidence="8">
    <location>
        <begin position="215"/>
        <end position="388"/>
    </location>
</feature>
<feature type="zinc finger region" description="C4-type" evidence="7">
    <location>
        <begin position="56"/>
        <end position="71"/>
    </location>
</feature>
<dbReference type="RefSeq" id="WP_070599142.1">
    <property type="nucleotide sequence ID" value="NZ_CP023510.1"/>
</dbReference>
<name>A0A291DEN1_9MICC</name>
<feature type="compositionally biased region" description="Basic and acidic residues" evidence="8">
    <location>
        <begin position="215"/>
        <end position="224"/>
    </location>
</feature>
<dbReference type="PROSITE" id="PS01300">
    <property type="entry name" value="RECR"/>
    <property type="match status" value="1"/>
</dbReference>
<dbReference type="Pfam" id="PF21176">
    <property type="entry name" value="RecR_HhH"/>
    <property type="match status" value="1"/>
</dbReference>
<keyword evidence="5 7" id="KW-0233">DNA recombination</keyword>
<dbReference type="AlphaFoldDB" id="A0A291DEN1"/>
<keyword evidence="3 7" id="KW-0863">Zinc-finger</keyword>
<dbReference type="InterPro" id="IPR023627">
    <property type="entry name" value="Rcmb_RecR"/>
</dbReference>
<dbReference type="InterPro" id="IPR034137">
    <property type="entry name" value="TOPRIM_RecR"/>
</dbReference>
<dbReference type="GO" id="GO:0006281">
    <property type="term" value="P:DNA repair"/>
    <property type="evidence" value="ECO:0007669"/>
    <property type="project" value="UniProtKB-UniRule"/>
</dbReference>
<protein>
    <recommendedName>
        <fullName evidence="7">Recombination protein RecR</fullName>
    </recommendedName>
</protein>
<accession>A0A291DEN1</accession>
<evidence type="ECO:0000256" key="7">
    <source>
        <dbReference type="HAMAP-Rule" id="MF_00017"/>
    </source>
</evidence>
<dbReference type="HAMAP" id="MF_00017">
    <property type="entry name" value="RecR"/>
    <property type="match status" value="1"/>
</dbReference>
<dbReference type="PANTHER" id="PTHR30446">
    <property type="entry name" value="RECOMBINATION PROTEIN RECR"/>
    <property type="match status" value="1"/>
</dbReference>
<evidence type="ECO:0000313" key="11">
    <source>
        <dbReference type="Proteomes" id="UP000218628"/>
    </source>
</evidence>
<comment type="similarity">
    <text evidence="7">Belongs to the RecR family.</text>
</comment>
<dbReference type="PANTHER" id="PTHR30446:SF0">
    <property type="entry name" value="RECOMBINATION PROTEIN RECR"/>
    <property type="match status" value="1"/>
</dbReference>
<comment type="function">
    <text evidence="7">May play a role in DNA repair. It seems to be involved in an RecBC-independent recombinational process of DNA repair. It may act with RecF and RecO.</text>
</comment>
<keyword evidence="1 7" id="KW-0479">Metal-binding</keyword>
<dbReference type="CDD" id="cd01025">
    <property type="entry name" value="TOPRIM_recR"/>
    <property type="match status" value="1"/>
</dbReference>
<dbReference type="GO" id="GO:0006310">
    <property type="term" value="P:DNA recombination"/>
    <property type="evidence" value="ECO:0007669"/>
    <property type="project" value="UniProtKB-UniRule"/>
</dbReference>
<dbReference type="Gene3D" id="6.10.250.240">
    <property type="match status" value="1"/>
</dbReference>
<dbReference type="Pfam" id="PF13662">
    <property type="entry name" value="Toprim_4"/>
    <property type="match status" value="1"/>
</dbReference>
<dbReference type="Gene3D" id="3.40.1360.10">
    <property type="match status" value="1"/>
</dbReference>
<dbReference type="GO" id="GO:0008270">
    <property type="term" value="F:zinc ion binding"/>
    <property type="evidence" value="ECO:0007669"/>
    <property type="project" value="UniProtKB-KW"/>
</dbReference>
<organism evidence="10 11">
    <name type="scientific">Rothia mucilaginosa</name>
    <dbReference type="NCBI Taxonomy" id="43675"/>
    <lineage>
        <taxon>Bacteria</taxon>
        <taxon>Bacillati</taxon>
        <taxon>Actinomycetota</taxon>
        <taxon>Actinomycetes</taxon>
        <taxon>Micrococcales</taxon>
        <taxon>Micrococcaceae</taxon>
        <taxon>Rothia</taxon>
    </lineage>
</organism>
<evidence type="ECO:0000256" key="3">
    <source>
        <dbReference type="ARBA" id="ARBA00022771"/>
    </source>
</evidence>
<dbReference type="SUPFAM" id="SSF111304">
    <property type="entry name" value="Recombination protein RecR"/>
    <property type="match status" value="1"/>
</dbReference>
<dbReference type="Pfam" id="PF21175">
    <property type="entry name" value="RecR_C"/>
    <property type="match status" value="1"/>
</dbReference>
<dbReference type="GO" id="GO:0003677">
    <property type="term" value="F:DNA binding"/>
    <property type="evidence" value="ECO:0007669"/>
    <property type="project" value="UniProtKB-UniRule"/>
</dbReference>
<evidence type="ECO:0000256" key="6">
    <source>
        <dbReference type="ARBA" id="ARBA00023204"/>
    </source>
</evidence>
<dbReference type="Proteomes" id="UP000218628">
    <property type="component" value="Chromosome"/>
</dbReference>
<evidence type="ECO:0000256" key="5">
    <source>
        <dbReference type="ARBA" id="ARBA00023172"/>
    </source>
</evidence>
<reference evidence="11" key="1">
    <citation type="submission" date="2017-09" db="EMBL/GenBank/DDBJ databases">
        <title>FDA dAtabase for Regulatory Grade micrObial Sequences (FDA-ARGOS): Supporting development and validation of Infectious Disease Dx tests.</title>
        <authorList>
            <person name="Minogue T."/>
            <person name="Wolcott M."/>
            <person name="Wasieloski L."/>
            <person name="Aguilar W."/>
            <person name="Moore D."/>
            <person name="Tallon L."/>
            <person name="Sadzewicz L."/>
            <person name="Ott S."/>
            <person name="Zhao X."/>
            <person name="Nagaraj S."/>
            <person name="Vavikolanu K."/>
            <person name="Aluvathingal J."/>
            <person name="Nadendla S."/>
            <person name="Sichtig H."/>
        </authorList>
    </citation>
    <scope>NUCLEOTIDE SEQUENCE [LARGE SCALE GENOMIC DNA]</scope>
    <source>
        <strain evidence="11">FDAARGOS_369</strain>
    </source>
</reference>
<dbReference type="Gene3D" id="1.10.8.420">
    <property type="entry name" value="RecR Domain 1"/>
    <property type="match status" value="1"/>
</dbReference>
<evidence type="ECO:0000256" key="4">
    <source>
        <dbReference type="ARBA" id="ARBA00022833"/>
    </source>
</evidence>
<dbReference type="InterPro" id="IPR006171">
    <property type="entry name" value="TOPRIM_dom"/>
</dbReference>
<keyword evidence="2 7" id="KW-0227">DNA damage</keyword>
<dbReference type="SMART" id="SM00493">
    <property type="entry name" value="TOPRIM"/>
    <property type="match status" value="1"/>
</dbReference>
<gene>
    <name evidence="7" type="primary">recR</name>
    <name evidence="10" type="ORF">CO690_04390</name>
</gene>
<feature type="compositionally biased region" description="Basic and acidic residues" evidence="8">
    <location>
        <begin position="272"/>
        <end position="298"/>
    </location>
</feature>
<dbReference type="InterPro" id="IPR015967">
    <property type="entry name" value="Rcmb_RecR_Znf"/>
</dbReference>
<feature type="compositionally biased region" description="Low complexity" evidence="8">
    <location>
        <begin position="325"/>
        <end position="342"/>
    </location>
</feature>
<keyword evidence="6 7" id="KW-0234">DNA repair</keyword>